<dbReference type="EMBL" id="LGUG01000004">
    <property type="protein sequence ID" value="KON96239.1"/>
    <property type="molecule type" value="Genomic_DNA"/>
</dbReference>
<dbReference type="InterPro" id="IPR034660">
    <property type="entry name" value="DinB/YfiT-like"/>
</dbReference>
<feature type="domain" description="DinB-like" evidence="1">
    <location>
        <begin position="10"/>
        <end position="141"/>
    </location>
</feature>
<dbReference type="Pfam" id="PF12867">
    <property type="entry name" value="DinB_2"/>
    <property type="match status" value="1"/>
</dbReference>
<dbReference type="RefSeq" id="WP_043068964.1">
    <property type="nucleotide sequence ID" value="NZ_BJOA01000057.1"/>
</dbReference>
<dbReference type="PATRIC" id="fig|47500.9.peg.3922"/>
<evidence type="ECO:0000259" key="1">
    <source>
        <dbReference type="Pfam" id="PF12867"/>
    </source>
</evidence>
<dbReference type="Gene3D" id="1.20.120.450">
    <property type="entry name" value="dinb family like domain"/>
    <property type="match status" value="1"/>
</dbReference>
<name>A0A0M0H2D6_ANEMI</name>
<protein>
    <submittedName>
        <fullName evidence="3">DinB superfamily protein</fullName>
    </submittedName>
</protein>
<dbReference type="InterPro" id="IPR024775">
    <property type="entry name" value="DinB-like"/>
</dbReference>
<evidence type="ECO:0000313" key="2">
    <source>
        <dbReference type="EMBL" id="KON96239.1"/>
    </source>
</evidence>
<dbReference type="AlphaFoldDB" id="A0A0M0H2D6"/>
<gene>
    <name evidence="2" type="ORF">AF333_12865</name>
    <name evidence="3" type="ORF">SAMN04487909_107148</name>
</gene>
<evidence type="ECO:0000313" key="3">
    <source>
        <dbReference type="EMBL" id="SDI76700.1"/>
    </source>
</evidence>
<proteinExistence type="predicted"/>
<dbReference type="OrthoDB" id="9793216at2"/>
<sequence>MELLEQYLEGHRILQEAIQGLTAEQMKTVPADGGWSIHQIVIHVVDAETVYTGRIKQTLAEEMPPLLPYDQDKWAERLYYHEADVTLYLELFRLLRKTNAQLLGEATEEEWERKGRHAEAGELTVRQMLKALIGHVTAHVNRIQKIREELFMIKTSKA</sequence>
<dbReference type="SUPFAM" id="SSF109854">
    <property type="entry name" value="DinB/YfiT-like putative metalloenzymes"/>
    <property type="match status" value="1"/>
</dbReference>
<dbReference type="Proteomes" id="UP000182836">
    <property type="component" value="Unassembled WGS sequence"/>
</dbReference>
<dbReference type="EMBL" id="FNED01000007">
    <property type="protein sequence ID" value="SDI76700.1"/>
    <property type="molecule type" value="Genomic_DNA"/>
</dbReference>
<organism evidence="2 4">
    <name type="scientific">Aneurinibacillus migulanus</name>
    <name type="common">Bacillus migulanus</name>
    <dbReference type="NCBI Taxonomy" id="47500"/>
    <lineage>
        <taxon>Bacteria</taxon>
        <taxon>Bacillati</taxon>
        <taxon>Bacillota</taxon>
        <taxon>Bacilli</taxon>
        <taxon>Bacillales</taxon>
        <taxon>Paenibacillaceae</taxon>
        <taxon>Aneurinibacillus group</taxon>
        <taxon>Aneurinibacillus</taxon>
    </lineage>
</organism>
<dbReference type="GeneID" id="42306063"/>
<keyword evidence="4" id="KW-1185">Reference proteome</keyword>
<accession>A0A0M0H2D6</accession>
<evidence type="ECO:0000313" key="5">
    <source>
        <dbReference type="Proteomes" id="UP000182836"/>
    </source>
</evidence>
<reference evidence="3 5" key="2">
    <citation type="submission" date="2016-10" db="EMBL/GenBank/DDBJ databases">
        <authorList>
            <person name="de Groot N.N."/>
        </authorList>
    </citation>
    <scope>NUCLEOTIDE SEQUENCE [LARGE SCALE GENOMIC DNA]</scope>
    <source>
        <strain evidence="3 5">DSM 2895</strain>
    </source>
</reference>
<reference evidence="2 4" key="1">
    <citation type="submission" date="2015-07" db="EMBL/GenBank/DDBJ databases">
        <title>Fjat-14205 dsm 2895.</title>
        <authorList>
            <person name="Liu B."/>
            <person name="Wang J."/>
            <person name="Zhu Y."/>
            <person name="Liu G."/>
            <person name="Chen Q."/>
            <person name="Chen Z."/>
            <person name="Lan J."/>
            <person name="Che J."/>
            <person name="Ge C."/>
            <person name="Shi H."/>
            <person name="Pan Z."/>
            <person name="Liu X."/>
        </authorList>
    </citation>
    <scope>NUCLEOTIDE SEQUENCE [LARGE SCALE GENOMIC DNA]</scope>
    <source>
        <strain evidence="2 4">DSM 2895</strain>
    </source>
</reference>
<dbReference type="Proteomes" id="UP000037269">
    <property type="component" value="Unassembled WGS sequence"/>
</dbReference>
<dbReference type="STRING" id="47500.AF333_12865"/>
<evidence type="ECO:0000313" key="4">
    <source>
        <dbReference type="Proteomes" id="UP000037269"/>
    </source>
</evidence>